<dbReference type="AlphaFoldDB" id="A0A1I8G6V9"/>
<keyword evidence="2" id="KW-1185">Reference proteome</keyword>
<dbReference type="Gene3D" id="2.60.210.10">
    <property type="entry name" value="Apoptosis, Tumor Necrosis Factor Receptor Associated Protein 2, Chain A"/>
    <property type="match status" value="1"/>
</dbReference>
<accession>A0A1I8G6V9</accession>
<dbReference type="InterPro" id="IPR002083">
    <property type="entry name" value="MATH/TRAF_dom"/>
</dbReference>
<evidence type="ECO:0000259" key="1">
    <source>
        <dbReference type="PROSITE" id="PS50144"/>
    </source>
</evidence>
<protein>
    <submittedName>
        <fullName evidence="3">MATH domain-containing protein</fullName>
    </submittedName>
</protein>
<sequence>SVLPNRDALQQPLLQQLAKLETRLLDLESTSYDGSLTWRLKDLTAKQRESLTPECSVPFFLRRFGPAFRIQLYLNGWEAGFNSHLSVYIVHIASQVDDPRDWPIVAEVMIRLVNLKDRRHDFVKTLPIDTTSKQRPTAAEGDFLVCCGEPKLATLDEFRERCVKENSCFLQVEIKERRTGSTRERRYIVV</sequence>
<dbReference type="SUPFAM" id="SSF49599">
    <property type="entry name" value="TRAF domain-like"/>
    <property type="match status" value="1"/>
</dbReference>
<dbReference type="PROSITE" id="PS50144">
    <property type="entry name" value="MATH"/>
    <property type="match status" value="1"/>
</dbReference>
<name>A0A1I8G6V9_9PLAT</name>
<dbReference type="Proteomes" id="UP000095280">
    <property type="component" value="Unplaced"/>
</dbReference>
<dbReference type="Pfam" id="PF22486">
    <property type="entry name" value="MATH_2"/>
    <property type="match status" value="1"/>
</dbReference>
<feature type="domain" description="MATH" evidence="1">
    <location>
        <begin position="33"/>
        <end position="174"/>
    </location>
</feature>
<evidence type="ECO:0000313" key="3">
    <source>
        <dbReference type="WBParaSite" id="maker-uti_cns_0000993-snap-gene-0.9-mRNA-1"/>
    </source>
</evidence>
<evidence type="ECO:0000313" key="2">
    <source>
        <dbReference type="Proteomes" id="UP000095280"/>
    </source>
</evidence>
<reference evidence="3" key="1">
    <citation type="submission" date="2016-11" db="UniProtKB">
        <authorList>
            <consortium name="WormBaseParasite"/>
        </authorList>
    </citation>
    <scope>IDENTIFICATION</scope>
</reference>
<organism evidence="2 3">
    <name type="scientific">Macrostomum lignano</name>
    <dbReference type="NCBI Taxonomy" id="282301"/>
    <lineage>
        <taxon>Eukaryota</taxon>
        <taxon>Metazoa</taxon>
        <taxon>Spiralia</taxon>
        <taxon>Lophotrochozoa</taxon>
        <taxon>Platyhelminthes</taxon>
        <taxon>Rhabditophora</taxon>
        <taxon>Macrostomorpha</taxon>
        <taxon>Macrostomida</taxon>
        <taxon>Macrostomidae</taxon>
        <taxon>Macrostomum</taxon>
    </lineage>
</organism>
<dbReference type="WBParaSite" id="maker-uti_cns_0000993-snap-gene-0.9-mRNA-1">
    <property type="protein sequence ID" value="maker-uti_cns_0000993-snap-gene-0.9-mRNA-1"/>
    <property type="gene ID" value="maker-uti_cns_0000993-snap-gene-0.9"/>
</dbReference>
<dbReference type="InterPro" id="IPR008974">
    <property type="entry name" value="TRAF-like"/>
</dbReference>
<proteinExistence type="predicted"/>